<evidence type="ECO:0000313" key="3">
    <source>
        <dbReference type="Proteomes" id="UP000664940"/>
    </source>
</evidence>
<reference evidence="2 3" key="1">
    <citation type="journal article" date="2020" name="Nature">
        <title>Six reference-quality genomes reveal evolution of bat adaptations.</title>
        <authorList>
            <person name="Jebb D."/>
            <person name="Huang Z."/>
            <person name="Pippel M."/>
            <person name="Hughes G.M."/>
            <person name="Lavrichenko K."/>
            <person name="Devanna P."/>
            <person name="Winkler S."/>
            <person name="Jermiin L.S."/>
            <person name="Skirmuntt E.C."/>
            <person name="Katzourakis A."/>
            <person name="Burkitt-Gray L."/>
            <person name="Ray D.A."/>
            <person name="Sullivan K.A.M."/>
            <person name="Roscito J.G."/>
            <person name="Kirilenko B.M."/>
            <person name="Davalos L.M."/>
            <person name="Corthals A.P."/>
            <person name="Power M.L."/>
            <person name="Jones G."/>
            <person name="Ransome R.D."/>
            <person name="Dechmann D.K.N."/>
            <person name="Locatelli A.G."/>
            <person name="Puechmaille S.J."/>
            <person name="Fedrigo O."/>
            <person name="Jarvis E.D."/>
            <person name="Hiller M."/>
            <person name="Vernes S.C."/>
            <person name="Myers E.W."/>
            <person name="Teeling E.C."/>
        </authorList>
    </citation>
    <scope>NUCLEOTIDE SEQUENCE [LARGE SCALE GENOMIC DNA]</scope>
    <source>
        <strain evidence="2">Bat1K_MPI-CBG_1</strain>
    </source>
</reference>
<organism evidence="2 3">
    <name type="scientific">Phyllostomus discolor</name>
    <name type="common">pale spear-nosed bat</name>
    <dbReference type="NCBI Taxonomy" id="89673"/>
    <lineage>
        <taxon>Eukaryota</taxon>
        <taxon>Metazoa</taxon>
        <taxon>Chordata</taxon>
        <taxon>Craniata</taxon>
        <taxon>Vertebrata</taxon>
        <taxon>Euteleostomi</taxon>
        <taxon>Mammalia</taxon>
        <taxon>Eutheria</taxon>
        <taxon>Laurasiatheria</taxon>
        <taxon>Chiroptera</taxon>
        <taxon>Yangochiroptera</taxon>
        <taxon>Phyllostomidae</taxon>
        <taxon>Phyllostominae</taxon>
        <taxon>Phyllostomus</taxon>
    </lineage>
</organism>
<comment type="caution">
    <text evidence="2">The sequence shown here is derived from an EMBL/GenBank/DDBJ whole genome shotgun (WGS) entry which is preliminary data.</text>
</comment>
<proteinExistence type="predicted"/>
<sequence length="154" mass="16634">MQAPDLVLRQEVLSNTQLHPCLQAAESSPPPTTHMQISPRGHCHPLPHTWRHPLGNLSTDSAATDHRPDGCQRWAESSLSPAPPSTQPGSGRVRGGQAKPSSGMTGVLTSQYKNQSCTEKGRPLPSSSFPENISKATTLGFLGPEIHSRDRQFL</sequence>
<feature type="compositionally biased region" description="Polar residues" evidence="1">
    <location>
        <begin position="99"/>
        <end position="118"/>
    </location>
</feature>
<evidence type="ECO:0000256" key="1">
    <source>
        <dbReference type="SAM" id="MobiDB-lite"/>
    </source>
</evidence>
<feature type="compositionally biased region" description="Basic residues" evidence="1">
    <location>
        <begin position="41"/>
        <end position="51"/>
    </location>
</feature>
<evidence type="ECO:0000313" key="2">
    <source>
        <dbReference type="EMBL" id="KAF6094724.1"/>
    </source>
</evidence>
<dbReference type="EMBL" id="JABVXQ010000008">
    <property type="protein sequence ID" value="KAF6094724.1"/>
    <property type="molecule type" value="Genomic_DNA"/>
</dbReference>
<gene>
    <name evidence="2" type="ORF">HJG60_011826</name>
</gene>
<name>A0A833ZLE7_9CHIR</name>
<dbReference type="AlphaFoldDB" id="A0A833ZLE7"/>
<feature type="region of interest" description="Disordered" evidence="1">
    <location>
        <begin position="23"/>
        <end position="132"/>
    </location>
</feature>
<protein>
    <submittedName>
        <fullName evidence="2">Uncharacterized protein</fullName>
    </submittedName>
</protein>
<dbReference type="Proteomes" id="UP000664940">
    <property type="component" value="Unassembled WGS sequence"/>
</dbReference>
<accession>A0A833ZLE7</accession>